<keyword evidence="8 12" id="KW-1133">Transmembrane helix</keyword>
<evidence type="ECO:0000313" key="14">
    <source>
        <dbReference type="Proteomes" id="UP000236544"/>
    </source>
</evidence>
<feature type="transmembrane region" description="Helical" evidence="12">
    <location>
        <begin position="62"/>
        <end position="81"/>
    </location>
</feature>
<accession>A0A0P1KWJ8</accession>
<feature type="transmembrane region" description="Helical" evidence="12">
    <location>
        <begin position="101"/>
        <end position="120"/>
    </location>
</feature>
<dbReference type="InterPro" id="IPR013875">
    <property type="entry name" value="Pam17"/>
</dbReference>
<comment type="function">
    <text evidence="12">Component of the PAM complex, a complex required for the translocation of transit peptide-containing proteins from the inner membrane into the mitochondrial matrix in an ATP-dependent manner.</text>
</comment>
<comment type="similarity">
    <text evidence="2 12">Belongs to the PAM17 family.</text>
</comment>
<protein>
    <recommendedName>
        <fullName evidence="12">Presequence translocated-associated motor subunit PAM17</fullName>
    </recommendedName>
</protein>
<keyword evidence="14" id="KW-1185">Reference proteome</keyword>
<evidence type="ECO:0000256" key="5">
    <source>
        <dbReference type="ARBA" id="ARBA00022792"/>
    </source>
</evidence>
<evidence type="ECO:0000256" key="9">
    <source>
        <dbReference type="ARBA" id="ARBA00023010"/>
    </source>
</evidence>
<dbReference type="Pfam" id="PF08566">
    <property type="entry name" value="Pam17"/>
    <property type="match status" value="1"/>
</dbReference>
<reference evidence="14" key="1">
    <citation type="submission" date="2015-10" db="EMBL/GenBank/DDBJ databases">
        <authorList>
            <person name="Devillers H."/>
        </authorList>
    </citation>
    <scope>NUCLEOTIDE SEQUENCE [LARGE SCALE GENOMIC DNA]</scope>
</reference>
<dbReference type="AlphaFoldDB" id="A0A0P1KWJ8"/>
<evidence type="ECO:0000256" key="4">
    <source>
        <dbReference type="ARBA" id="ARBA00022692"/>
    </source>
</evidence>
<evidence type="ECO:0000256" key="6">
    <source>
        <dbReference type="ARBA" id="ARBA00022927"/>
    </source>
</evidence>
<dbReference type="OrthoDB" id="5970083at2759"/>
<dbReference type="PANTHER" id="PTHR28021:SF1">
    <property type="entry name" value="PRESEQUENCE TRANSLOCATED-ASSOCIATED MOTOR SUBUNIT PAM17, MITOCHONDRIAL"/>
    <property type="match status" value="1"/>
</dbReference>
<evidence type="ECO:0000256" key="11">
    <source>
        <dbReference type="ARBA" id="ARBA00023136"/>
    </source>
</evidence>
<organism evidence="13 14">
    <name type="scientific">Lachancea quebecensis</name>
    <dbReference type="NCBI Taxonomy" id="1654605"/>
    <lineage>
        <taxon>Eukaryota</taxon>
        <taxon>Fungi</taxon>
        <taxon>Dikarya</taxon>
        <taxon>Ascomycota</taxon>
        <taxon>Saccharomycotina</taxon>
        <taxon>Saccharomycetes</taxon>
        <taxon>Saccharomycetales</taxon>
        <taxon>Saccharomycetaceae</taxon>
        <taxon>Lachancea</taxon>
    </lineage>
</organism>
<dbReference type="GO" id="GO:0030150">
    <property type="term" value="P:protein import into mitochondrial matrix"/>
    <property type="evidence" value="ECO:0007669"/>
    <property type="project" value="UniProtKB-UniRule"/>
</dbReference>
<evidence type="ECO:0000313" key="13">
    <source>
        <dbReference type="EMBL" id="CUS24671.1"/>
    </source>
</evidence>
<evidence type="ECO:0000256" key="3">
    <source>
        <dbReference type="ARBA" id="ARBA00022448"/>
    </source>
</evidence>
<evidence type="ECO:0000256" key="12">
    <source>
        <dbReference type="RuleBase" id="RU367146"/>
    </source>
</evidence>
<dbReference type="PANTHER" id="PTHR28021">
    <property type="entry name" value="PRESEQUENCE TRANSLOCATED-ASSOCIATED MOTOR SUBUNIT PAM17, MITOCHONDRIAL"/>
    <property type="match status" value="1"/>
</dbReference>
<dbReference type="Proteomes" id="UP000236544">
    <property type="component" value="Unassembled WGS sequence"/>
</dbReference>
<evidence type="ECO:0000256" key="8">
    <source>
        <dbReference type="ARBA" id="ARBA00022989"/>
    </source>
</evidence>
<proteinExistence type="inferred from homology"/>
<keyword evidence="4 12" id="KW-0812">Transmembrane</keyword>
<keyword evidence="9 12" id="KW-0811">Translocation</keyword>
<name>A0A0P1KWJ8_9SACH</name>
<evidence type="ECO:0000256" key="10">
    <source>
        <dbReference type="ARBA" id="ARBA00023128"/>
    </source>
</evidence>
<gene>
    <name evidence="13" type="ORF">LAQU0_S18e01574g</name>
</gene>
<evidence type="ECO:0000256" key="1">
    <source>
        <dbReference type="ARBA" id="ARBA00004448"/>
    </source>
</evidence>
<evidence type="ECO:0000256" key="2">
    <source>
        <dbReference type="ARBA" id="ARBA00006837"/>
    </source>
</evidence>
<keyword evidence="11 12" id="KW-0472">Membrane</keyword>
<keyword evidence="3 12" id="KW-0813">Transport</keyword>
<keyword evidence="10 12" id="KW-0496">Mitochondrion</keyword>
<keyword evidence="7" id="KW-0809">Transit peptide</keyword>
<comment type="subcellular location">
    <subcellularLocation>
        <location evidence="1 12">Mitochondrion inner membrane</location>
        <topology evidence="1 12">Multi-pass membrane protein</topology>
    </subcellularLocation>
</comment>
<dbReference type="GO" id="GO:0001405">
    <property type="term" value="C:PAM complex, Tim23 associated import motor"/>
    <property type="evidence" value="ECO:0007669"/>
    <property type="project" value="UniProtKB-UniRule"/>
</dbReference>
<keyword evidence="5 12" id="KW-0999">Mitochondrion inner membrane</keyword>
<keyword evidence="6 12" id="KW-0653">Protein transport</keyword>
<evidence type="ECO:0000256" key="7">
    <source>
        <dbReference type="ARBA" id="ARBA00022946"/>
    </source>
</evidence>
<sequence length="195" mass="22163">MLSSKFIAHTKPAAQFASRNLSTFQPRFSEQNKDTSVKNEATPNGVFTWTDFFQLRKQERRINLGSSIVTAFLTTNASWAYLSTMQIDPMQTIMGFDPLVVVSAALMASGAFGYLLGPIFGTNVFKMKQKTNLADYNKKTKDFLRHVITNRVDSSSQSFSNPVPDYYGEKIGSVAEYRQWLRDCHAFRRKAKEFL</sequence>
<comment type="subunit">
    <text evidence="12">Component of the PAM complex.</text>
</comment>
<dbReference type="EMBL" id="LN890534">
    <property type="protein sequence ID" value="CUS24671.1"/>
    <property type="molecule type" value="Genomic_DNA"/>
</dbReference>